<accession>X1R484</accession>
<feature type="domain" description="B12-binding" evidence="6">
    <location>
        <begin position="5"/>
        <end position="142"/>
    </location>
</feature>
<name>X1R484_9ZZZZ</name>
<dbReference type="PANTHER" id="PTHR43409">
    <property type="entry name" value="ANAEROBIC MAGNESIUM-PROTOPORPHYRIN IX MONOMETHYL ESTER CYCLASE-RELATED"/>
    <property type="match status" value="1"/>
</dbReference>
<evidence type="ECO:0000256" key="3">
    <source>
        <dbReference type="ARBA" id="ARBA00022723"/>
    </source>
</evidence>
<dbReference type="Pfam" id="PF02310">
    <property type="entry name" value="B12-binding"/>
    <property type="match status" value="1"/>
</dbReference>
<dbReference type="GO" id="GO:0051536">
    <property type="term" value="F:iron-sulfur cluster binding"/>
    <property type="evidence" value="ECO:0007669"/>
    <property type="project" value="UniProtKB-KW"/>
</dbReference>
<dbReference type="PROSITE" id="PS51332">
    <property type="entry name" value="B12_BINDING"/>
    <property type="match status" value="1"/>
</dbReference>
<dbReference type="GO" id="GO:0046872">
    <property type="term" value="F:metal ion binding"/>
    <property type="evidence" value="ECO:0007669"/>
    <property type="project" value="UniProtKB-KW"/>
</dbReference>
<comment type="caution">
    <text evidence="7">The sequence shown here is derived from an EMBL/GenBank/DDBJ whole genome shotgun (WGS) entry which is preliminary data.</text>
</comment>
<evidence type="ECO:0000313" key="7">
    <source>
        <dbReference type="EMBL" id="GAI75353.1"/>
    </source>
</evidence>
<keyword evidence="3" id="KW-0479">Metal-binding</keyword>
<dbReference type="InterPro" id="IPR006158">
    <property type="entry name" value="Cobalamin-bd"/>
</dbReference>
<dbReference type="InterPro" id="IPR036724">
    <property type="entry name" value="Cobalamin-bd_sf"/>
</dbReference>
<dbReference type="SUPFAM" id="SSF52242">
    <property type="entry name" value="Cobalamin (vitamin B12)-binding domain"/>
    <property type="match status" value="1"/>
</dbReference>
<keyword evidence="5" id="KW-0411">Iron-sulfur</keyword>
<protein>
    <recommendedName>
        <fullName evidence="6">B12-binding domain-containing protein</fullName>
    </recommendedName>
</protein>
<dbReference type="GO" id="GO:0031419">
    <property type="term" value="F:cobalamin binding"/>
    <property type="evidence" value="ECO:0007669"/>
    <property type="project" value="InterPro"/>
</dbReference>
<sequence>MTQVALKVVLVNPPQEGRKVPSFENLGIGYLAVVLRRNGFHVIVIDAMLEELDVKGVVNKIIQASATFLGISATQAVFGNVAKIVSMLREKWSGAICLGGHLATFYDKRALEETNADFVVRKEGEYPFLELAKMLDAGLTNFRDIHNLAFRTQDGIVRNPVRERISFVSSHE</sequence>
<dbReference type="InterPro" id="IPR051198">
    <property type="entry name" value="BchE-like"/>
</dbReference>
<evidence type="ECO:0000259" key="6">
    <source>
        <dbReference type="PROSITE" id="PS51332"/>
    </source>
</evidence>
<evidence type="ECO:0000256" key="5">
    <source>
        <dbReference type="ARBA" id="ARBA00023014"/>
    </source>
</evidence>
<proteinExistence type="predicted"/>
<dbReference type="AlphaFoldDB" id="X1R484"/>
<reference evidence="7" key="1">
    <citation type="journal article" date="2014" name="Front. Microbiol.">
        <title>High frequency of phylogenetically diverse reductive dehalogenase-homologous genes in deep subseafloor sedimentary metagenomes.</title>
        <authorList>
            <person name="Kawai M."/>
            <person name="Futagami T."/>
            <person name="Toyoda A."/>
            <person name="Takaki Y."/>
            <person name="Nishi S."/>
            <person name="Hori S."/>
            <person name="Arai W."/>
            <person name="Tsubouchi T."/>
            <person name="Morono Y."/>
            <person name="Uchiyama I."/>
            <person name="Ito T."/>
            <person name="Fujiyama A."/>
            <person name="Inagaki F."/>
            <person name="Takami H."/>
        </authorList>
    </citation>
    <scope>NUCLEOTIDE SEQUENCE</scope>
    <source>
        <strain evidence="7">Expedition CK06-06</strain>
    </source>
</reference>
<organism evidence="7">
    <name type="scientific">marine sediment metagenome</name>
    <dbReference type="NCBI Taxonomy" id="412755"/>
    <lineage>
        <taxon>unclassified sequences</taxon>
        <taxon>metagenomes</taxon>
        <taxon>ecological metagenomes</taxon>
    </lineage>
</organism>
<keyword evidence="4" id="KW-0408">Iron</keyword>
<dbReference type="EMBL" id="BARW01010366">
    <property type="protein sequence ID" value="GAI75353.1"/>
    <property type="molecule type" value="Genomic_DNA"/>
</dbReference>
<dbReference type="Gene3D" id="3.40.50.280">
    <property type="entry name" value="Cobalamin-binding domain"/>
    <property type="match status" value="1"/>
</dbReference>
<comment type="cofactor">
    <cofactor evidence="1">
        <name>[4Fe-4S] cluster</name>
        <dbReference type="ChEBI" id="CHEBI:49883"/>
    </cofactor>
</comment>
<evidence type="ECO:0000256" key="1">
    <source>
        <dbReference type="ARBA" id="ARBA00001966"/>
    </source>
</evidence>
<dbReference type="CDD" id="cd02068">
    <property type="entry name" value="radical_SAM_B12_BD"/>
    <property type="match status" value="1"/>
</dbReference>
<evidence type="ECO:0000256" key="4">
    <source>
        <dbReference type="ARBA" id="ARBA00023004"/>
    </source>
</evidence>
<gene>
    <name evidence="7" type="ORF">S12H4_20435</name>
</gene>
<feature type="non-terminal residue" evidence="7">
    <location>
        <position position="172"/>
    </location>
</feature>
<keyword evidence="2" id="KW-0949">S-adenosyl-L-methionine</keyword>
<evidence type="ECO:0000256" key="2">
    <source>
        <dbReference type="ARBA" id="ARBA00022691"/>
    </source>
</evidence>